<evidence type="ECO:0000313" key="3">
    <source>
        <dbReference type="Proteomes" id="UP000326837"/>
    </source>
</evidence>
<dbReference type="KEGG" id="lpav:PLANPX_5528"/>
<dbReference type="AlphaFoldDB" id="A0A5K7XMB5"/>
<keyword evidence="1" id="KW-0732">Signal</keyword>
<organism evidence="2 3">
    <name type="scientific">Lacipirellula parvula</name>
    <dbReference type="NCBI Taxonomy" id="2650471"/>
    <lineage>
        <taxon>Bacteria</taxon>
        <taxon>Pseudomonadati</taxon>
        <taxon>Planctomycetota</taxon>
        <taxon>Planctomycetia</taxon>
        <taxon>Pirellulales</taxon>
        <taxon>Lacipirellulaceae</taxon>
        <taxon>Lacipirellula</taxon>
    </lineage>
</organism>
<sequence length="147" mass="14942">MKNCSVRLCLASLAIGVATLAGCGGSSGGGKVKEHAHARAITSLYFSATSALGGPPANEAAFKEQIANVKPDLSILDVGSIDELFVSDRDGQPLVINYGPAAKANGGVVVYEQTGKDGIRFVGNTSGQVQEADAALFAKLVPKPATP</sequence>
<feature type="chain" id="PRO_5025018418" description="Lipoprotein" evidence="1">
    <location>
        <begin position="22"/>
        <end position="147"/>
    </location>
</feature>
<dbReference type="PROSITE" id="PS51257">
    <property type="entry name" value="PROKAR_LIPOPROTEIN"/>
    <property type="match status" value="1"/>
</dbReference>
<gene>
    <name evidence="2" type="ORF">PLANPX_5528</name>
</gene>
<evidence type="ECO:0000256" key="1">
    <source>
        <dbReference type="SAM" id="SignalP"/>
    </source>
</evidence>
<protein>
    <recommendedName>
        <fullName evidence="4">Lipoprotein</fullName>
    </recommendedName>
</protein>
<name>A0A5K7XMB5_9BACT</name>
<evidence type="ECO:0000313" key="2">
    <source>
        <dbReference type="EMBL" id="BBO35916.1"/>
    </source>
</evidence>
<reference evidence="3" key="1">
    <citation type="submission" date="2019-10" db="EMBL/GenBank/DDBJ databases">
        <title>Lacipirellula parvula gen. nov., sp. nov., representing a lineage of planctomycetes widespread in freshwater anoxic habitats, and description of the family Lacipirellulaceae.</title>
        <authorList>
            <person name="Dedysh S.N."/>
            <person name="Kulichevskaya I.S."/>
            <person name="Beletsky A.V."/>
            <person name="Rakitin A.L."/>
            <person name="Mardanov A.V."/>
            <person name="Ivanova A.A."/>
            <person name="Saltykova V.X."/>
            <person name="Rijpstra W.I.C."/>
            <person name="Sinninghe Damste J.S."/>
            <person name="Ravin N.V."/>
        </authorList>
    </citation>
    <scope>NUCLEOTIDE SEQUENCE [LARGE SCALE GENOMIC DNA]</scope>
    <source>
        <strain evidence="3">PX69</strain>
    </source>
</reference>
<keyword evidence="3" id="KW-1185">Reference proteome</keyword>
<dbReference type="EMBL" id="AP021861">
    <property type="protein sequence ID" value="BBO35916.1"/>
    <property type="molecule type" value="Genomic_DNA"/>
</dbReference>
<dbReference type="Proteomes" id="UP000326837">
    <property type="component" value="Chromosome"/>
</dbReference>
<evidence type="ECO:0008006" key="4">
    <source>
        <dbReference type="Google" id="ProtNLM"/>
    </source>
</evidence>
<proteinExistence type="predicted"/>
<accession>A0A5K7XMB5</accession>
<feature type="signal peptide" evidence="1">
    <location>
        <begin position="1"/>
        <end position="21"/>
    </location>
</feature>
<dbReference type="RefSeq" id="WP_152101188.1">
    <property type="nucleotide sequence ID" value="NZ_AP021861.1"/>
</dbReference>